<dbReference type="OrthoDB" id="7945729at2"/>
<dbReference type="EC" id="2.4.2.3" evidence="1"/>
<comment type="caution">
    <text evidence="5">The sequence shown here is derived from an EMBL/GenBank/DDBJ whole genome shotgun (WGS) entry which is preliminary data.</text>
</comment>
<reference evidence="5 6" key="1">
    <citation type="submission" date="2018-08" db="EMBL/GenBank/DDBJ databases">
        <title>A genome reference for cultivated species of the human gut microbiota.</title>
        <authorList>
            <person name="Zou Y."/>
            <person name="Xue W."/>
            <person name="Luo G."/>
        </authorList>
    </citation>
    <scope>NUCLEOTIDE SEQUENCE [LARGE SCALE GENOMIC DNA]</scope>
    <source>
        <strain evidence="5 6">AF26-4BH</strain>
    </source>
</reference>
<dbReference type="EMBL" id="QVLU01000013">
    <property type="protein sequence ID" value="RGE70876.1"/>
    <property type="molecule type" value="Genomic_DNA"/>
</dbReference>
<protein>
    <recommendedName>
        <fullName evidence="2">Uridine phosphorylase</fullName>
        <ecNumber evidence="1">2.4.2.3</ecNumber>
    </recommendedName>
</protein>
<evidence type="ECO:0000259" key="4">
    <source>
        <dbReference type="Pfam" id="PF01048"/>
    </source>
</evidence>
<accession>A0A3E3IUZ1</accession>
<dbReference type="PANTHER" id="PTHR43691">
    <property type="entry name" value="URIDINE PHOSPHORYLASE"/>
    <property type="match status" value="1"/>
</dbReference>
<dbReference type="GO" id="GO:0004850">
    <property type="term" value="F:uridine phosphorylase activity"/>
    <property type="evidence" value="ECO:0007669"/>
    <property type="project" value="UniProtKB-EC"/>
</dbReference>
<evidence type="ECO:0000256" key="2">
    <source>
        <dbReference type="ARBA" id="ARBA00021980"/>
    </source>
</evidence>
<dbReference type="GO" id="GO:0004731">
    <property type="term" value="F:purine-nucleoside phosphorylase activity"/>
    <property type="evidence" value="ECO:0007669"/>
    <property type="project" value="TreeGrafter"/>
</dbReference>
<sequence>MKRSGAGFMWKSRKCRNWPRSMGCRLRRCGKYYTDENYFYGDVFCRQGGEDMKWVFSEDSTPAVITAEKHVRSSHGSRDIRELPETCVIFELGIGLRFLKENFDTVILCDRLPCFLDNPECIEVKGHPDVCFTKGGYGCPAAVDTLETVRALGVKRILVVGMCGGFGKEIQVGDVVVPESILCEEGTSHHYFETVEFVRPEEDFFNQVREYFQGKFHTVVNSTVTTDSFYRQTFAKEAYWREKGCVGVDMEASALLSVSRYYSMTAAAVLLCSDKHPLSETESGWKWGTEDFNRIREAYVRAAIMFALGI</sequence>
<organism evidence="5 6">
    <name type="scientific">Eisenbergiella massiliensis</name>
    <dbReference type="NCBI Taxonomy" id="1720294"/>
    <lineage>
        <taxon>Bacteria</taxon>
        <taxon>Bacillati</taxon>
        <taxon>Bacillota</taxon>
        <taxon>Clostridia</taxon>
        <taxon>Lachnospirales</taxon>
        <taxon>Lachnospiraceae</taxon>
        <taxon>Eisenbergiella</taxon>
    </lineage>
</organism>
<dbReference type="InterPro" id="IPR035994">
    <property type="entry name" value="Nucleoside_phosphorylase_sf"/>
</dbReference>
<dbReference type="Proteomes" id="UP000261166">
    <property type="component" value="Unassembled WGS sequence"/>
</dbReference>
<dbReference type="GO" id="GO:0006152">
    <property type="term" value="P:purine nucleoside catabolic process"/>
    <property type="evidence" value="ECO:0007669"/>
    <property type="project" value="TreeGrafter"/>
</dbReference>
<evidence type="ECO:0000256" key="1">
    <source>
        <dbReference type="ARBA" id="ARBA00011888"/>
    </source>
</evidence>
<comment type="catalytic activity">
    <reaction evidence="3">
        <text>uridine + phosphate = alpha-D-ribose 1-phosphate + uracil</text>
        <dbReference type="Rhea" id="RHEA:24388"/>
        <dbReference type="ChEBI" id="CHEBI:16704"/>
        <dbReference type="ChEBI" id="CHEBI:17568"/>
        <dbReference type="ChEBI" id="CHEBI:43474"/>
        <dbReference type="ChEBI" id="CHEBI:57720"/>
        <dbReference type="EC" id="2.4.2.3"/>
    </reaction>
</comment>
<dbReference type="PANTHER" id="PTHR43691:SF11">
    <property type="entry name" value="FI09636P-RELATED"/>
    <property type="match status" value="1"/>
</dbReference>
<dbReference type="CDD" id="cd09007">
    <property type="entry name" value="NP-I_spr0068"/>
    <property type="match status" value="1"/>
</dbReference>
<evidence type="ECO:0000313" key="5">
    <source>
        <dbReference type="EMBL" id="RGE70876.1"/>
    </source>
</evidence>
<dbReference type="Gene3D" id="3.40.50.1580">
    <property type="entry name" value="Nucleoside phosphorylase domain"/>
    <property type="match status" value="1"/>
</dbReference>
<dbReference type="InterPro" id="IPR000845">
    <property type="entry name" value="Nucleoside_phosphorylase_d"/>
</dbReference>
<dbReference type="Pfam" id="PF01048">
    <property type="entry name" value="PNP_UDP_1"/>
    <property type="match status" value="1"/>
</dbReference>
<name>A0A3E3IUZ1_9FIRM</name>
<dbReference type="SUPFAM" id="SSF53167">
    <property type="entry name" value="Purine and uridine phosphorylases"/>
    <property type="match status" value="1"/>
</dbReference>
<dbReference type="GO" id="GO:0005829">
    <property type="term" value="C:cytosol"/>
    <property type="evidence" value="ECO:0007669"/>
    <property type="project" value="TreeGrafter"/>
</dbReference>
<evidence type="ECO:0000256" key="3">
    <source>
        <dbReference type="ARBA" id="ARBA00048447"/>
    </source>
</evidence>
<feature type="domain" description="Nucleoside phosphorylase" evidence="4">
    <location>
        <begin position="126"/>
        <end position="278"/>
    </location>
</feature>
<proteinExistence type="predicted"/>
<evidence type="ECO:0000313" key="6">
    <source>
        <dbReference type="Proteomes" id="UP000261166"/>
    </source>
</evidence>
<gene>
    <name evidence="5" type="ORF">DWY69_15215</name>
</gene>
<dbReference type="AlphaFoldDB" id="A0A3E3IUZ1"/>